<reference evidence="1" key="1">
    <citation type="submission" date="2022-11" db="EMBL/GenBank/DDBJ databases">
        <authorList>
            <person name="Hyden B.L."/>
            <person name="Feng K."/>
            <person name="Yates T."/>
            <person name="Jawdy S."/>
            <person name="Smart L.B."/>
            <person name="Muchero W."/>
        </authorList>
    </citation>
    <scope>NUCLEOTIDE SEQUENCE</scope>
    <source>
        <tissue evidence="1">Shoot tip</tissue>
    </source>
</reference>
<evidence type="ECO:0000313" key="2">
    <source>
        <dbReference type="Proteomes" id="UP001151752"/>
    </source>
</evidence>
<evidence type="ECO:0000313" key="1">
    <source>
        <dbReference type="EMBL" id="KAJ6702210.1"/>
    </source>
</evidence>
<sequence length="113" mass="12463">MHRHSPFAIRHHPPCKHRLPIATTVAIRSCCSSLLFFYSCLRNPPPAADSKTDCLSDHDDRCGILGAESNSFTVLRIGEMVDPALAADQIYHPELDARGGHNELGVWQSTVTL</sequence>
<accession>A0A9Q0T6D8</accession>
<dbReference type="AlphaFoldDB" id="A0A9Q0T6D8"/>
<reference evidence="1" key="2">
    <citation type="journal article" date="2023" name="Int. J. Mol. Sci.">
        <title>De Novo Assembly and Annotation of 11 Diverse Shrub Willow (Salix) Genomes Reveals Novel Gene Organization in Sex-Linked Regions.</title>
        <authorList>
            <person name="Hyden B."/>
            <person name="Feng K."/>
            <person name="Yates T.B."/>
            <person name="Jawdy S."/>
            <person name="Cereghino C."/>
            <person name="Smart L.B."/>
            <person name="Muchero W."/>
        </authorList>
    </citation>
    <scope>NUCLEOTIDE SEQUENCE</scope>
    <source>
        <tissue evidence="1">Shoot tip</tissue>
    </source>
</reference>
<protein>
    <submittedName>
        <fullName evidence="1">Uncharacterized protein</fullName>
    </submittedName>
</protein>
<keyword evidence="2" id="KW-1185">Reference proteome</keyword>
<dbReference type="Proteomes" id="UP001151752">
    <property type="component" value="Chromosome 1"/>
</dbReference>
<proteinExistence type="predicted"/>
<gene>
    <name evidence="1" type="ORF">OIU74_013374</name>
</gene>
<comment type="caution">
    <text evidence="1">The sequence shown here is derived from an EMBL/GenBank/DDBJ whole genome shotgun (WGS) entry which is preliminary data.</text>
</comment>
<name>A0A9Q0T6D8_9ROSI</name>
<organism evidence="1 2">
    <name type="scientific">Salix koriyanagi</name>
    <dbReference type="NCBI Taxonomy" id="2511006"/>
    <lineage>
        <taxon>Eukaryota</taxon>
        <taxon>Viridiplantae</taxon>
        <taxon>Streptophyta</taxon>
        <taxon>Embryophyta</taxon>
        <taxon>Tracheophyta</taxon>
        <taxon>Spermatophyta</taxon>
        <taxon>Magnoliopsida</taxon>
        <taxon>eudicotyledons</taxon>
        <taxon>Gunneridae</taxon>
        <taxon>Pentapetalae</taxon>
        <taxon>rosids</taxon>
        <taxon>fabids</taxon>
        <taxon>Malpighiales</taxon>
        <taxon>Salicaceae</taxon>
        <taxon>Saliceae</taxon>
        <taxon>Salix</taxon>
    </lineage>
</organism>
<dbReference type="EMBL" id="JAPFFM010000016">
    <property type="protein sequence ID" value="KAJ6702210.1"/>
    <property type="molecule type" value="Genomic_DNA"/>
</dbReference>